<dbReference type="InterPro" id="IPR037175">
    <property type="entry name" value="KFase_sf"/>
</dbReference>
<reference evidence="1 2" key="1">
    <citation type="submission" date="2015-07" db="EMBL/GenBank/DDBJ databases">
        <title>High-quality draft genome sequence of Oceanobacillus caeni HM6, a bacillus isolated from a human feces.</title>
        <authorList>
            <person name="Kumar J."/>
            <person name="Verma M.K."/>
            <person name="Pandey R."/>
            <person name="Bhambi M."/>
            <person name="Chauhan N."/>
        </authorList>
    </citation>
    <scope>NUCLEOTIDE SEQUENCE [LARGE SCALE GENOMIC DNA]</scope>
    <source>
        <strain evidence="1 2">HM6</strain>
    </source>
</reference>
<dbReference type="Gene3D" id="3.50.30.50">
    <property type="entry name" value="Putative cyclase"/>
    <property type="match status" value="1"/>
</dbReference>
<organism evidence="1 2">
    <name type="scientific">Oceanobacillus caeni</name>
    <dbReference type="NCBI Taxonomy" id="405946"/>
    <lineage>
        <taxon>Bacteria</taxon>
        <taxon>Bacillati</taxon>
        <taxon>Bacillota</taxon>
        <taxon>Bacilli</taxon>
        <taxon>Bacillales</taxon>
        <taxon>Bacillaceae</taxon>
        <taxon>Oceanobacillus</taxon>
    </lineage>
</organism>
<name>A0ABR5MMR2_9BACI</name>
<dbReference type="PANTHER" id="PTHR31118:SF12">
    <property type="entry name" value="CYCLASE-LIKE PROTEIN 2"/>
    <property type="match status" value="1"/>
</dbReference>
<dbReference type="EMBL" id="LGTK01000004">
    <property type="protein sequence ID" value="KPH78212.1"/>
    <property type="molecule type" value="Genomic_DNA"/>
</dbReference>
<dbReference type="SUPFAM" id="SSF102198">
    <property type="entry name" value="Putative cyclase"/>
    <property type="match status" value="1"/>
</dbReference>
<proteinExistence type="predicted"/>
<dbReference type="PANTHER" id="PTHR31118">
    <property type="entry name" value="CYCLASE-LIKE PROTEIN 2"/>
    <property type="match status" value="1"/>
</dbReference>
<sequence length="257" mass="29258">MSLTKTENELLNAIELLKRKQWVDLTHTFGPDSPHFAAFEDAEITTLFTHDDGFFAQRFKFPGQYGTHIDAPIHFVPGDRRYLEDLELKELVLPLVVIDKSKEAEENNDFVLSVDDILEFEKEHGRIEAGTFVALRTDWSKRWPDKEAFENKDTEGNSHTPGWGIAALQFLFEERNINAVGHETFDTDAAIDVRKNGSLIGEYYVLEQDTYQIELLTNLDKVPAKGAVIFSISPKPEKATGFPVRSFAILPEKIMKI</sequence>
<dbReference type="Proteomes" id="UP000037854">
    <property type="component" value="Unassembled WGS sequence"/>
</dbReference>
<protein>
    <submittedName>
        <fullName evidence="1">Cyclase</fullName>
    </submittedName>
</protein>
<accession>A0ABR5MMR2</accession>
<comment type="caution">
    <text evidence="1">The sequence shown here is derived from an EMBL/GenBank/DDBJ whole genome shotgun (WGS) entry which is preliminary data.</text>
</comment>
<evidence type="ECO:0000313" key="1">
    <source>
        <dbReference type="EMBL" id="KPH78212.1"/>
    </source>
</evidence>
<dbReference type="Pfam" id="PF04199">
    <property type="entry name" value="Cyclase"/>
    <property type="match status" value="1"/>
</dbReference>
<evidence type="ECO:0000313" key="2">
    <source>
        <dbReference type="Proteomes" id="UP000037854"/>
    </source>
</evidence>
<keyword evidence="2" id="KW-1185">Reference proteome</keyword>
<dbReference type="InterPro" id="IPR007325">
    <property type="entry name" value="KFase/CYL"/>
</dbReference>
<gene>
    <name evidence="1" type="ORF">AFL42_02130</name>
</gene>
<dbReference type="RefSeq" id="WP_060667674.1">
    <property type="nucleotide sequence ID" value="NZ_LGTK01000004.1"/>
</dbReference>